<dbReference type="InterPro" id="IPR036890">
    <property type="entry name" value="HATPase_C_sf"/>
</dbReference>
<evidence type="ECO:0000256" key="7">
    <source>
        <dbReference type="ARBA" id="ARBA00022840"/>
    </source>
</evidence>
<dbReference type="PROSITE" id="PS50109">
    <property type="entry name" value="HIS_KIN"/>
    <property type="match status" value="1"/>
</dbReference>
<accession>A0A484HP89</accession>
<evidence type="ECO:0000313" key="12">
    <source>
        <dbReference type="EMBL" id="VEN74675.1"/>
    </source>
</evidence>
<dbReference type="SUPFAM" id="SSF55874">
    <property type="entry name" value="ATPase domain of HSP90 chaperone/DNA topoisomerase II/histidine kinase"/>
    <property type="match status" value="1"/>
</dbReference>
<feature type="domain" description="PAS" evidence="10">
    <location>
        <begin position="151"/>
        <end position="216"/>
    </location>
</feature>
<evidence type="ECO:0000256" key="1">
    <source>
        <dbReference type="ARBA" id="ARBA00000085"/>
    </source>
</evidence>
<comment type="catalytic activity">
    <reaction evidence="1">
        <text>ATP + protein L-histidine = ADP + protein N-phospho-L-histidine.</text>
        <dbReference type="EC" id="2.7.13.3"/>
    </reaction>
</comment>
<feature type="domain" description="PAC" evidence="11">
    <location>
        <begin position="99"/>
        <end position="150"/>
    </location>
</feature>
<dbReference type="SMART" id="SM00388">
    <property type="entry name" value="HisKA"/>
    <property type="match status" value="1"/>
</dbReference>
<dbReference type="NCBIfam" id="TIGR00229">
    <property type="entry name" value="sensory_box"/>
    <property type="match status" value="1"/>
</dbReference>
<dbReference type="InterPro" id="IPR005467">
    <property type="entry name" value="His_kinase_dom"/>
</dbReference>
<dbReference type="SUPFAM" id="SSF55785">
    <property type="entry name" value="PYP-like sensor domain (PAS domain)"/>
    <property type="match status" value="2"/>
</dbReference>
<dbReference type="PRINTS" id="PR00344">
    <property type="entry name" value="BCTRLSENSOR"/>
</dbReference>
<keyword evidence="8" id="KW-0902">Two-component regulatory system</keyword>
<dbReference type="InterPro" id="IPR035965">
    <property type="entry name" value="PAS-like_dom_sf"/>
</dbReference>
<dbReference type="AlphaFoldDB" id="A0A484HP89"/>
<dbReference type="GO" id="GO:0006355">
    <property type="term" value="P:regulation of DNA-templated transcription"/>
    <property type="evidence" value="ECO:0007669"/>
    <property type="project" value="InterPro"/>
</dbReference>
<keyword evidence="5" id="KW-0547">Nucleotide-binding</keyword>
<dbReference type="InterPro" id="IPR003661">
    <property type="entry name" value="HisK_dim/P_dom"/>
</dbReference>
<dbReference type="EC" id="2.7.13.3" evidence="2"/>
<dbReference type="CDD" id="cd00130">
    <property type="entry name" value="PAS"/>
    <property type="match status" value="2"/>
</dbReference>
<dbReference type="InterPro" id="IPR003594">
    <property type="entry name" value="HATPase_dom"/>
</dbReference>
<dbReference type="PANTHER" id="PTHR43065">
    <property type="entry name" value="SENSOR HISTIDINE KINASE"/>
    <property type="match status" value="1"/>
</dbReference>
<dbReference type="Gene3D" id="1.10.287.130">
    <property type="match status" value="1"/>
</dbReference>
<evidence type="ECO:0000256" key="2">
    <source>
        <dbReference type="ARBA" id="ARBA00012438"/>
    </source>
</evidence>
<evidence type="ECO:0000259" key="10">
    <source>
        <dbReference type="PROSITE" id="PS50112"/>
    </source>
</evidence>
<dbReference type="Pfam" id="PF00989">
    <property type="entry name" value="PAS"/>
    <property type="match status" value="1"/>
</dbReference>
<reference evidence="12" key="1">
    <citation type="submission" date="2019-01" db="EMBL/GenBank/DDBJ databases">
        <authorList>
            <consortium name="Genoscope - CEA"/>
            <person name="William W."/>
        </authorList>
    </citation>
    <scope>NUCLEOTIDE SEQUENCE</scope>
    <source>
        <strain evidence="12">CR-1</strain>
    </source>
</reference>
<dbReference type="SUPFAM" id="SSF47384">
    <property type="entry name" value="Homodimeric domain of signal transducing histidine kinase"/>
    <property type="match status" value="1"/>
</dbReference>
<feature type="domain" description="Histidine kinase" evidence="9">
    <location>
        <begin position="298"/>
        <end position="509"/>
    </location>
</feature>
<evidence type="ECO:0000256" key="3">
    <source>
        <dbReference type="ARBA" id="ARBA00022553"/>
    </source>
</evidence>
<evidence type="ECO:0000256" key="5">
    <source>
        <dbReference type="ARBA" id="ARBA00022741"/>
    </source>
</evidence>
<protein>
    <recommendedName>
        <fullName evidence="2">histidine kinase</fullName>
        <ecNumber evidence="2">2.7.13.3</ecNumber>
    </recommendedName>
</protein>
<evidence type="ECO:0000259" key="11">
    <source>
        <dbReference type="PROSITE" id="PS50113"/>
    </source>
</evidence>
<dbReference type="SMART" id="SM00387">
    <property type="entry name" value="HATPase_c"/>
    <property type="match status" value="1"/>
</dbReference>
<evidence type="ECO:0000256" key="4">
    <source>
        <dbReference type="ARBA" id="ARBA00022679"/>
    </source>
</evidence>
<dbReference type="InterPro" id="IPR036097">
    <property type="entry name" value="HisK_dim/P_sf"/>
</dbReference>
<sequence length="518" mass="57673">MTKPIPDGSRALMGAGKPCEDVPDGKDWGHMIFESLSFPTVILNPGFKIVAANAKFFKQFGREKGIEGQTCFECFSNDSPFCAGDDCPLSDIFTSGKETSILVRVSGRDGDVWEERVFSPIFNERGEVSYVRESFRDATDIHSLRERFQEMRSLMSKVIQSSSAGIVVGDIRGNILLMNKAAETLFGFSLKECSEKCTVRDFYPPGVAEKIMKMLRSDDYGGKGKLLNTEIEIVNSKGETIPGEIAASILYEGEKEIGSMGIYTDCRDKIEMERQLRITRRNLAQSEKLASIGRLAAGVAHEINNPLTSILFYAGMAMENEDVPDDEKENLRRVIEDVDRCKKIVKDLLVYSRQTRISRELIRVNDLVEQSLYLIRDIHFMQNIRVKKNMWPAPMLVSVDQNQMSQVMINLVINAMDAMEGVGTLELSTFPDREEKRVFIEVSDTGPGIPEDDIHKIFEPFFTTKEMGKGSGLGLSVVYGIIEKNEGGISVKHTGPGGTTFLIELPLRSPGDEGAPGL</sequence>
<dbReference type="CDD" id="cd00082">
    <property type="entry name" value="HisKA"/>
    <property type="match status" value="1"/>
</dbReference>
<dbReference type="PANTHER" id="PTHR43065:SF10">
    <property type="entry name" value="PEROXIDE STRESS-ACTIVATED HISTIDINE KINASE MAK3"/>
    <property type="match status" value="1"/>
</dbReference>
<keyword evidence="4" id="KW-0808">Transferase</keyword>
<organism evidence="12">
    <name type="scientific">uncultured Desulfobacteraceae bacterium</name>
    <dbReference type="NCBI Taxonomy" id="218296"/>
    <lineage>
        <taxon>Bacteria</taxon>
        <taxon>Pseudomonadati</taxon>
        <taxon>Thermodesulfobacteriota</taxon>
        <taxon>Desulfobacteria</taxon>
        <taxon>Desulfobacterales</taxon>
        <taxon>Desulfobacteraceae</taxon>
        <taxon>environmental samples</taxon>
    </lineage>
</organism>
<keyword evidence="3" id="KW-0597">Phosphoprotein</keyword>
<dbReference type="InterPro" id="IPR000014">
    <property type="entry name" value="PAS"/>
</dbReference>
<dbReference type="InterPro" id="IPR000700">
    <property type="entry name" value="PAS-assoc_C"/>
</dbReference>
<dbReference type="GO" id="GO:0000155">
    <property type="term" value="F:phosphorelay sensor kinase activity"/>
    <property type="evidence" value="ECO:0007669"/>
    <property type="project" value="InterPro"/>
</dbReference>
<dbReference type="Pfam" id="PF00512">
    <property type="entry name" value="HisKA"/>
    <property type="match status" value="1"/>
</dbReference>
<keyword evidence="6 12" id="KW-0418">Kinase</keyword>
<dbReference type="EMBL" id="CAACVI010000034">
    <property type="protein sequence ID" value="VEN74675.1"/>
    <property type="molecule type" value="Genomic_DNA"/>
</dbReference>
<gene>
    <name evidence="12" type="ORF">EPICR_40262</name>
</gene>
<evidence type="ECO:0000256" key="6">
    <source>
        <dbReference type="ARBA" id="ARBA00022777"/>
    </source>
</evidence>
<keyword evidence="7" id="KW-0067">ATP-binding</keyword>
<dbReference type="PROSITE" id="PS50112">
    <property type="entry name" value="PAS"/>
    <property type="match status" value="1"/>
</dbReference>
<dbReference type="InterPro" id="IPR013767">
    <property type="entry name" value="PAS_fold"/>
</dbReference>
<dbReference type="InterPro" id="IPR004358">
    <property type="entry name" value="Sig_transdc_His_kin-like_C"/>
</dbReference>
<name>A0A484HP89_9BACT</name>
<dbReference type="Gene3D" id="3.30.565.10">
    <property type="entry name" value="Histidine kinase-like ATPase, C-terminal domain"/>
    <property type="match status" value="1"/>
</dbReference>
<dbReference type="PROSITE" id="PS50113">
    <property type="entry name" value="PAC"/>
    <property type="match status" value="1"/>
</dbReference>
<dbReference type="Pfam" id="PF13426">
    <property type="entry name" value="PAS_9"/>
    <property type="match status" value="1"/>
</dbReference>
<dbReference type="Gene3D" id="3.30.450.20">
    <property type="entry name" value="PAS domain"/>
    <property type="match status" value="2"/>
</dbReference>
<dbReference type="SMART" id="SM00091">
    <property type="entry name" value="PAS"/>
    <property type="match status" value="2"/>
</dbReference>
<evidence type="ECO:0000256" key="8">
    <source>
        <dbReference type="ARBA" id="ARBA00023012"/>
    </source>
</evidence>
<dbReference type="GO" id="GO:0005524">
    <property type="term" value="F:ATP binding"/>
    <property type="evidence" value="ECO:0007669"/>
    <property type="project" value="UniProtKB-KW"/>
</dbReference>
<evidence type="ECO:0000259" key="9">
    <source>
        <dbReference type="PROSITE" id="PS50109"/>
    </source>
</evidence>
<dbReference type="Pfam" id="PF02518">
    <property type="entry name" value="HATPase_c"/>
    <property type="match status" value="1"/>
</dbReference>
<proteinExistence type="predicted"/>